<feature type="domain" description="Major facilitator superfamily (MFS) profile" evidence="10">
    <location>
        <begin position="1"/>
        <end position="411"/>
    </location>
</feature>
<dbReference type="PROSITE" id="PS50850">
    <property type="entry name" value="MFS"/>
    <property type="match status" value="1"/>
</dbReference>
<dbReference type="CDD" id="cd06173">
    <property type="entry name" value="MFS_MefA_like"/>
    <property type="match status" value="1"/>
</dbReference>
<dbReference type="OrthoDB" id="7283966at2"/>
<feature type="transmembrane region" description="Helical" evidence="9">
    <location>
        <begin position="117"/>
        <end position="135"/>
    </location>
</feature>
<keyword evidence="5 9" id="KW-1133">Transmembrane helix</keyword>
<dbReference type="Pfam" id="PF07690">
    <property type="entry name" value="MFS_1"/>
    <property type="match status" value="1"/>
</dbReference>
<feature type="transmembrane region" description="Helical" evidence="9">
    <location>
        <begin position="383"/>
        <end position="408"/>
    </location>
</feature>
<evidence type="ECO:0000256" key="3">
    <source>
        <dbReference type="ARBA" id="ARBA00022475"/>
    </source>
</evidence>
<dbReference type="GO" id="GO:0005886">
    <property type="term" value="C:plasma membrane"/>
    <property type="evidence" value="ECO:0007669"/>
    <property type="project" value="UniProtKB-SubCell"/>
</dbReference>
<feature type="transmembrane region" description="Helical" evidence="9">
    <location>
        <begin position="234"/>
        <end position="259"/>
    </location>
</feature>
<proteinExistence type="inferred from homology"/>
<keyword evidence="2" id="KW-0813">Transport</keyword>
<keyword evidence="3" id="KW-1003">Cell membrane</keyword>
<dbReference type="GO" id="GO:0022857">
    <property type="term" value="F:transmembrane transporter activity"/>
    <property type="evidence" value="ECO:0007669"/>
    <property type="project" value="InterPro"/>
</dbReference>
<comment type="subcellular location">
    <subcellularLocation>
        <location evidence="1">Cell membrane</location>
        <topology evidence="1">Multi-pass membrane protein</topology>
    </subcellularLocation>
</comment>
<evidence type="ECO:0000256" key="5">
    <source>
        <dbReference type="ARBA" id="ARBA00022989"/>
    </source>
</evidence>
<keyword evidence="6 9" id="KW-0472">Membrane</keyword>
<dbReference type="PANTHER" id="PTHR23513">
    <property type="entry name" value="INTEGRAL MEMBRANE EFFLUX PROTEIN-RELATED"/>
    <property type="match status" value="1"/>
</dbReference>
<feature type="transmembrane region" description="Helical" evidence="9">
    <location>
        <begin position="156"/>
        <end position="181"/>
    </location>
</feature>
<dbReference type="Proteomes" id="UP000185003">
    <property type="component" value="Unassembled WGS sequence"/>
</dbReference>
<comment type="similarity">
    <text evidence="7">Belongs to the major facilitator superfamily. Drug:H(+) antiporter-3 (DHA3) (TC 2.A.1.21) family.</text>
</comment>
<dbReference type="RefSeq" id="WP_074239755.1">
    <property type="nucleotide sequence ID" value="NZ_FSRA01000001.1"/>
</dbReference>
<accession>A0A1N6GDZ6</accession>
<reference evidence="12" key="1">
    <citation type="submission" date="2016-11" db="EMBL/GenBank/DDBJ databases">
        <authorList>
            <person name="Varghese N."/>
            <person name="Submissions S."/>
        </authorList>
    </citation>
    <scope>NUCLEOTIDE SEQUENCE [LARGE SCALE GENOMIC DNA]</scope>
    <source>
        <strain evidence="12">DSM 24787</strain>
    </source>
</reference>
<feature type="transmembrane region" description="Helical" evidence="9">
    <location>
        <begin position="20"/>
        <end position="41"/>
    </location>
</feature>
<evidence type="ECO:0000256" key="2">
    <source>
        <dbReference type="ARBA" id="ARBA00022448"/>
    </source>
</evidence>
<evidence type="ECO:0000256" key="6">
    <source>
        <dbReference type="ARBA" id="ARBA00023136"/>
    </source>
</evidence>
<dbReference type="InterPro" id="IPR020846">
    <property type="entry name" value="MFS_dom"/>
</dbReference>
<dbReference type="AlphaFoldDB" id="A0A1N6GDZ6"/>
<evidence type="ECO:0000256" key="9">
    <source>
        <dbReference type="SAM" id="Phobius"/>
    </source>
</evidence>
<evidence type="ECO:0000256" key="7">
    <source>
        <dbReference type="ARBA" id="ARBA00038075"/>
    </source>
</evidence>
<organism evidence="11 12">
    <name type="scientific">Chitinophaga niabensis</name>
    <dbReference type="NCBI Taxonomy" id="536979"/>
    <lineage>
        <taxon>Bacteria</taxon>
        <taxon>Pseudomonadati</taxon>
        <taxon>Bacteroidota</taxon>
        <taxon>Chitinophagia</taxon>
        <taxon>Chitinophagales</taxon>
        <taxon>Chitinophagaceae</taxon>
        <taxon>Chitinophaga</taxon>
    </lineage>
</organism>
<dbReference type="PANTHER" id="PTHR23513:SF9">
    <property type="entry name" value="ENTEROBACTIN EXPORTER ENTS"/>
    <property type="match status" value="1"/>
</dbReference>
<dbReference type="InterPro" id="IPR036259">
    <property type="entry name" value="MFS_trans_sf"/>
</dbReference>
<dbReference type="EMBL" id="FSRA01000001">
    <property type="protein sequence ID" value="SIO05799.1"/>
    <property type="molecule type" value="Genomic_DNA"/>
</dbReference>
<evidence type="ECO:0000313" key="12">
    <source>
        <dbReference type="Proteomes" id="UP000185003"/>
    </source>
</evidence>
<evidence type="ECO:0000256" key="8">
    <source>
        <dbReference type="ARBA" id="ARBA00040914"/>
    </source>
</evidence>
<feature type="transmembrane region" description="Helical" evidence="9">
    <location>
        <begin position="271"/>
        <end position="290"/>
    </location>
</feature>
<dbReference type="InterPro" id="IPR011701">
    <property type="entry name" value="MFS"/>
</dbReference>
<feature type="transmembrane region" description="Helical" evidence="9">
    <location>
        <begin position="85"/>
        <end position="105"/>
    </location>
</feature>
<evidence type="ECO:0000256" key="4">
    <source>
        <dbReference type="ARBA" id="ARBA00022692"/>
    </source>
</evidence>
<name>A0A1N6GDZ6_9BACT</name>
<dbReference type="SUPFAM" id="SSF103473">
    <property type="entry name" value="MFS general substrate transporter"/>
    <property type="match status" value="1"/>
</dbReference>
<gene>
    <name evidence="11" type="ORF">SAMN04488055_2724</name>
</gene>
<sequence length="418" mass="45683">MDDAITNRNDPYASLRFREFKFFLVIRFALIFALAMQFAIIEWKVYILTNDPLNLGLIGLAEFVPAFCLALFAGNIVDKKEKRGMVLKCIFGYLFIGTGLFFLTWDYVMASVPKNMVLGLIYFLVFCGGIVRAFTSPSNFTLLSVLVPRELYANATTWSTSAWQIGAIAGPALGGLCIAWLGVHWSMLLVLGFVLVALFCILQISPKPIYYKEIGETVKQRLTSGLRFVWKTKVLLNAMTLDMFAVLFGGSVAMITIYANDILHVGPQGFGMMRAAPAVGSFVILFTLAYKPIVTRPGIKLLASVFGFGLCIIVFGLSKNFVLSLAALFMSGILDGVSVIIRQTILQLKTPDDMRGRVSSVSSIFVGSSNELGSFESGVAAKLMGTVTSVVFGGCMTLGVVITTYIISPAMRKLELKP</sequence>
<feature type="transmembrane region" description="Helical" evidence="9">
    <location>
        <begin position="321"/>
        <end position="341"/>
    </location>
</feature>
<dbReference type="Gene3D" id="1.20.1250.20">
    <property type="entry name" value="MFS general substrate transporter like domains"/>
    <property type="match status" value="1"/>
</dbReference>
<feature type="transmembrane region" description="Helical" evidence="9">
    <location>
        <begin position="53"/>
        <end position="73"/>
    </location>
</feature>
<dbReference type="STRING" id="536979.SAMN04488055_2724"/>
<evidence type="ECO:0000259" key="10">
    <source>
        <dbReference type="PROSITE" id="PS50850"/>
    </source>
</evidence>
<evidence type="ECO:0000256" key="1">
    <source>
        <dbReference type="ARBA" id="ARBA00004651"/>
    </source>
</evidence>
<feature type="transmembrane region" description="Helical" evidence="9">
    <location>
        <begin position="297"/>
        <end position="315"/>
    </location>
</feature>
<keyword evidence="4 9" id="KW-0812">Transmembrane</keyword>
<feature type="transmembrane region" description="Helical" evidence="9">
    <location>
        <begin position="187"/>
        <end position="204"/>
    </location>
</feature>
<keyword evidence="12" id="KW-1185">Reference proteome</keyword>
<evidence type="ECO:0000313" key="11">
    <source>
        <dbReference type="EMBL" id="SIO05799.1"/>
    </source>
</evidence>
<protein>
    <recommendedName>
        <fullName evidence="8">Multidrug efflux pump Tap</fullName>
    </recommendedName>
</protein>